<dbReference type="Proteomes" id="UP000824496">
    <property type="component" value="Chromosome"/>
</dbReference>
<accession>A0ABM7UEX7</accession>
<organism evidence="1 2">
    <name type="scientific">Actinomyces capricornis</name>
    <dbReference type="NCBI Taxonomy" id="2755559"/>
    <lineage>
        <taxon>Bacteria</taxon>
        <taxon>Bacillati</taxon>
        <taxon>Actinomycetota</taxon>
        <taxon>Actinomycetes</taxon>
        <taxon>Actinomycetales</taxon>
        <taxon>Actinomycetaceae</taxon>
        <taxon>Actinomyces</taxon>
    </lineage>
</organism>
<evidence type="ECO:0008006" key="3">
    <source>
        <dbReference type="Google" id="ProtNLM"/>
    </source>
</evidence>
<dbReference type="Pfam" id="PF19952">
    <property type="entry name" value="DUF6414"/>
    <property type="match status" value="1"/>
</dbReference>
<dbReference type="InterPro" id="IPR045633">
    <property type="entry name" value="DUF6414"/>
</dbReference>
<dbReference type="RefSeq" id="WP_223909439.1">
    <property type="nucleotide sequence ID" value="NZ_AP025017.1"/>
</dbReference>
<proteinExistence type="predicted"/>
<evidence type="ECO:0000313" key="2">
    <source>
        <dbReference type="Proteomes" id="UP000824496"/>
    </source>
</evidence>
<evidence type="ECO:0000313" key="1">
    <source>
        <dbReference type="EMBL" id="BDA65732.1"/>
    </source>
</evidence>
<dbReference type="EMBL" id="AP025017">
    <property type="protein sequence ID" value="BDA65732.1"/>
    <property type="molecule type" value="Genomic_DNA"/>
</dbReference>
<name>A0ABM7UEX7_9ACTO</name>
<sequence length="259" mass="28223">MTKKTIKDNKPNLIKVVYFDEESASDYLDMSAGGKAASTSEDVKERTNEAHGKVEAGLITKLSWLPFFGASGELNAGAGVAAAGKSILSKTLSNTILTDYLVKSDSDPRVVQLQDLRVTAPEGSMAYMKMFTPYMVLLKLDDVPFDLARMDEVLANAKGYYELLGEDDNGSKCVLRFNLKAFRNNYGLTDLGRMRLVFHGVLVGQTSEQALTMEAEMSGNTDSTTVTAVELVDGIDVQNDDLLDVYDIILAGVEVEHAK</sequence>
<gene>
    <name evidence="1" type="ORF">MANAM107_25660</name>
</gene>
<protein>
    <recommendedName>
        <fullName evidence="3">Phage tail protein</fullName>
    </recommendedName>
</protein>
<reference evidence="1 2" key="1">
    <citation type="submission" date="2021-08" db="EMBL/GenBank/DDBJ databases">
        <title>Whole genome sequence of novel Actinomyces species strain MAS-1.</title>
        <authorList>
            <person name="Saito M."/>
            <person name="Kuwahara N."/>
            <person name="Takizawa T."/>
            <person name="Gotouda H."/>
            <person name="Ochiai T."/>
        </authorList>
    </citation>
    <scope>NUCLEOTIDE SEQUENCE [LARGE SCALE GENOMIC DNA]</scope>
    <source>
        <strain evidence="1 2">MAS-1</strain>
    </source>
</reference>
<keyword evidence="2" id="KW-1185">Reference proteome</keyword>